<evidence type="ECO:0000256" key="2">
    <source>
        <dbReference type="ARBA" id="ARBA00022448"/>
    </source>
</evidence>
<evidence type="ECO:0000259" key="8">
    <source>
        <dbReference type="PROSITE" id="PS50928"/>
    </source>
</evidence>
<dbReference type="EMBL" id="LAZR01021345">
    <property type="protein sequence ID" value="KKL85657.1"/>
    <property type="molecule type" value="Genomic_DNA"/>
</dbReference>
<feature type="transmembrane region" description="Helical" evidence="7">
    <location>
        <begin position="281"/>
        <end position="303"/>
    </location>
</feature>
<comment type="subcellular location">
    <subcellularLocation>
        <location evidence="1">Cell membrane</location>
        <topology evidence="1">Multi-pass membrane protein</topology>
    </subcellularLocation>
</comment>
<dbReference type="AlphaFoldDB" id="A0A0F9IE30"/>
<feature type="transmembrane region" description="Helical" evidence="7">
    <location>
        <begin position="20"/>
        <end position="48"/>
    </location>
</feature>
<dbReference type="InterPro" id="IPR035906">
    <property type="entry name" value="MetI-like_sf"/>
</dbReference>
<evidence type="ECO:0000256" key="6">
    <source>
        <dbReference type="ARBA" id="ARBA00023136"/>
    </source>
</evidence>
<dbReference type="PANTHER" id="PTHR43005">
    <property type="entry name" value="BLR7065 PROTEIN"/>
    <property type="match status" value="1"/>
</dbReference>
<evidence type="ECO:0000256" key="5">
    <source>
        <dbReference type="ARBA" id="ARBA00022989"/>
    </source>
</evidence>
<keyword evidence="2" id="KW-0813">Transport</keyword>
<keyword evidence="5 7" id="KW-1133">Transmembrane helix</keyword>
<keyword evidence="4 7" id="KW-0812">Transmembrane</keyword>
<accession>A0A0F9IE30</accession>
<evidence type="ECO:0000256" key="3">
    <source>
        <dbReference type="ARBA" id="ARBA00022475"/>
    </source>
</evidence>
<dbReference type="PANTHER" id="PTHR43005:SF1">
    <property type="entry name" value="SPERMIDINE_PUTRESCINE TRANSPORT SYSTEM PERMEASE PROTEIN"/>
    <property type="match status" value="1"/>
</dbReference>
<dbReference type="CDD" id="cd06261">
    <property type="entry name" value="TM_PBP2"/>
    <property type="match status" value="1"/>
</dbReference>
<feature type="transmembrane region" description="Helical" evidence="7">
    <location>
        <begin position="127"/>
        <end position="147"/>
    </location>
</feature>
<proteinExistence type="predicted"/>
<feature type="domain" description="ABC transmembrane type-1" evidence="8">
    <location>
        <begin position="89"/>
        <end position="302"/>
    </location>
</feature>
<evidence type="ECO:0000256" key="1">
    <source>
        <dbReference type="ARBA" id="ARBA00004651"/>
    </source>
</evidence>
<keyword evidence="3" id="KW-1003">Cell membrane</keyword>
<feature type="transmembrane region" description="Helical" evidence="7">
    <location>
        <begin position="224"/>
        <end position="243"/>
    </location>
</feature>
<protein>
    <recommendedName>
        <fullName evidence="8">ABC transmembrane type-1 domain-containing protein</fullName>
    </recommendedName>
</protein>
<dbReference type="Pfam" id="PF00528">
    <property type="entry name" value="BPD_transp_1"/>
    <property type="match status" value="1"/>
</dbReference>
<dbReference type="PROSITE" id="PS50928">
    <property type="entry name" value="ABC_TM1"/>
    <property type="match status" value="1"/>
</dbReference>
<evidence type="ECO:0000256" key="4">
    <source>
        <dbReference type="ARBA" id="ARBA00022692"/>
    </source>
</evidence>
<sequence length="314" mass="35482">MSSKRGQKNTVDKSAIKEGIKFGTLMVLPAQVMFFTVLAFPLLAGIYISLTEWSPLTSGGLKWYSAYKYWSGLSNYWNLITDKEFLMALFRTFIIVATVVPIEFFLGLFIAFLFLDKFPLKKVFHTVLIIPMMIVPAVGGFVFYMLFQSSGAINGILSIFTSQPVEIVWLQHDVLAIIAIICADVWQWTPLMFLILLSGLMSLPEDQLNAAVILGFSNWQRFRMIVLPLMKPVFIIALIIRGIEAVKIFDPIWLMTSGGPGTATETISVYLYRHGFIMLEWSWIAAAGYIIFIIINIIAAFALRLIKEKHREAA</sequence>
<dbReference type="SUPFAM" id="SSF161098">
    <property type="entry name" value="MetI-like"/>
    <property type="match status" value="1"/>
</dbReference>
<comment type="caution">
    <text evidence="9">The sequence shown here is derived from an EMBL/GenBank/DDBJ whole genome shotgun (WGS) entry which is preliminary data.</text>
</comment>
<evidence type="ECO:0000256" key="7">
    <source>
        <dbReference type="SAM" id="Phobius"/>
    </source>
</evidence>
<organism evidence="9">
    <name type="scientific">marine sediment metagenome</name>
    <dbReference type="NCBI Taxonomy" id="412755"/>
    <lineage>
        <taxon>unclassified sequences</taxon>
        <taxon>metagenomes</taxon>
        <taxon>ecological metagenomes</taxon>
    </lineage>
</organism>
<dbReference type="InterPro" id="IPR000515">
    <property type="entry name" value="MetI-like"/>
</dbReference>
<dbReference type="GO" id="GO:0055085">
    <property type="term" value="P:transmembrane transport"/>
    <property type="evidence" value="ECO:0007669"/>
    <property type="project" value="InterPro"/>
</dbReference>
<reference evidence="9" key="1">
    <citation type="journal article" date="2015" name="Nature">
        <title>Complex archaea that bridge the gap between prokaryotes and eukaryotes.</title>
        <authorList>
            <person name="Spang A."/>
            <person name="Saw J.H."/>
            <person name="Jorgensen S.L."/>
            <person name="Zaremba-Niedzwiedzka K."/>
            <person name="Martijn J."/>
            <person name="Lind A.E."/>
            <person name="van Eijk R."/>
            <person name="Schleper C."/>
            <person name="Guy L."/>
            <person name="Ettema T.J."/>
        </authorList>
    </citation>
    <scope>NUCLEOTIDE SEQUENCE</scope>
</reference>
<dbReference type="Gene3D" id="1.10.3720.10">
    <property type="entry name" value="MetI-like"/>
    <property type="match status" value="1"/>
</dbReference>
<feature type="transmembrane region" description="Helical" evidence="7">
    <location>
        <begin position="93"/>
        <end position="115"/>
    </location>
</feature>
<keyword evidence="6 7" id="KW-0472">Membrane</keyword>
<name>A0A0F9IE30_9ZZZZ</name>
<evidence type="ECO:0000313" key="9">
    <source>
        <dbReference type="EMBL" id="KKL85657.1"/>
    </source>
</evidence>
<gene>
    <name evidence="9" type="ORF">LCGC14_1952540</name>
</gene>
<dbReference type="GO" id="GO:0005886">
    <property type="term" value="C:plasma membrane"/>
    <property type="evidence" value="ECO:0007669"/>
    <property type="project" value="UniProtKB-SubCell"/>
</dbReference>